<proteinExistence type="predicted"/>
<sequence length="168" mass="19457">MDKSVRSIANSGTAKIYDANKFRSSDIIKKYETSVNALQVLELDPVGYNTILFKQSYVKNDMLILMVEKAFPFKVESTLMSVSRKVISGLEELVPRYISRKQEYAFKNPVETLLSTNMIKESILQIIYKTFRHDNIAGNYENEAEVDARVTRALQLDDMFSWSYRIYI</sequence>
<gene>
    <name evidence="1" type="ORF">RclHR1_02890009</name>
</gene>
<accession>A0A2Z6R7T4</accession>
<reference evidence="1 2" key="1">
    <citation type="submission" date="2017-11" db="EMBL/GenBank/DDBJ databases">
        <title>The genome of Rhizophagus clarus HR1 reveals common genetic basis of auxotrophy among arbuscular mycorrhizal fungi.</title>
        <authorList>
            <person name="Kobayashi Y."/>
        </authorList>
    </citation>
    <scope>NUCLEOTIDE SEQUENCE [LARGE SCALE GENOMIC DNA]</scope>
    <source>
        <strain evidence="1 2">HR1</strain>
    </source>
</reference>
<evidence type="ECO:0000313" key="2">
    <source>
        <dbReference type="Proteomes" id="UP000247702"/>
    </source>
</evidence>
<dbReference type="EMBL" id="BEXD01002101">
    <property type="protein sequence ID" value="GBB96982.1"/>
    <property type="molecule type" value="Genomic_DNA"/>
</dbReference>
<keyword evidence="2" id="KW-1185">Reference proteome</keyword>
<organism evidence="1 2">
    <name type="scientific">Rhizophagus clarus</name>
    <dbReference type="NCBI Taxonomy" id="94130"/>
    <lineage>
        <taxon>Eukaryota</taxon>
        <taxon>Fungi</taxon>
        <taxon>Fungi incertae sedis</taxon>
        <taxon>Mucoromycota</taxon>
        <taxon>Glomeromycotina</taxon>
        <taxon>Glomeromycetes</taxon>
        <taxon>Glomerales</taxon>
        <taxon>Glomeraceae</taxon>
        <taxon>Rhizophagus</taxon>
    </lineage>
</organism>
<dbReference type="AlphaFoldDB" id="A0A2Z6R7T4"/>
<comment type="caution">
    <text evidence="1">The sequence shown here is derived from an EMBL/GenBank/DDBJ whole genome shotgun (WGS) entry which is preliminary data.</text>
</comment>
<dbReference type="Proteomes" id="UP000247702">
    <property type="component" value="Unassembled WGS sequence"/>
</dbReference>
<name>A0A2Z6R7T4_9GLOM</name>
<protein>
    <submittedName>
        <fullName evidence="1">Uncharacterized protein</fullName>
    </submittedName>
</protein>
<evidence type="ECO:0000313" key="1">
    <source>
        <dbReference type="EMBL" id="GBB96982.1"/>
    </source>
</evidence>